<dbReference type="RefSeq" id="WP_146842804.1">
    <property type="nucleotide sequence ID" value="NZ_BJWG01000007.1"/>
</dbReference>
<reference evidence="2 3" key="1">
    <citation type="submission" date="2019-07" db="EMBL/GenBank/DDBJ databases">
        <title>Whole genome shotgun sequence of Cellulomonas composti NBRC 100758.</title>
        <authorList>
            <person name="Hosoyama A."/>
            <person name="Uohara A."/>
            <person name="Ohji S."/>
            <person name="Ichikawa N."/>
        </authorList>
    </citation>
    <scope>NUCLEOTIDE SEQUENCE [LARGE SCALE GENOMIC DNA]</scope>
    <source>
        <strain evidence="2 3">NBRC 100758</strain>
    </source>
</reference>
<dbReference type="Gene3D" id="3.40.50.12780">
    <property type="entry name" value="N-terminal domain of ligase-like"/>
    <property type="match status" value="1"/>
</dbReference>
<sequence>MIASGSGPTRTGPAGPAGPSDPGPHDVAAVLRVLVAEPGRPRLTWYGHDGERVELSGAVLANWVAKTTNLLVEEFDAAPGTRVQVELPAHWRTVVWTLATWTTGATLVLASDATVQADVLVTTDEAAADTAGTTNRPADPAALVVVTLAALARRAAHPLPAGATDAAAAVMTYPDQLGWVSPPDADAVALEADDAVITYRGLPGWWASDHEPGTPPRLVLGPGTGGAAWLAGVLRTLAAGGSVVLVDAGTAERLRTQPDALARLVTTERATVAEVLDPAAAADQDTGPRTYPRRR</sequence>
<organism evidence="2 3">
    <name type="scientific">Cellulomonas composti</name>
    <dbReference type="NCBI Taxonomy" id="266130"/>
    <lineage>
        <taxon>Bacteria</taxon>
        <taxon>Bacillati</taxon>
        <taxon>Actinomycetota</taxon>
        <taxon>Actinomycetes</taxon>
        <taxon>Micrococcales</taxon>
        <taxon>Cellulomonadaceae</taxon>
        <taxon>Cellulomonas</taxon>
    </lineage>
</organism>
<feature type="compositionally biased region" description="Low complexity" evidence="1">
    <location>
        <begin position="1"/>
        <end position="20"/>
    </location>
</feature>
<evidence type="ECO:0000313" key="3">
    <source>
        <dbReference type="Proteomes" id="UP000321720"/>
    </source>
</evidence>
<dbReference type="InterPro" id="IPR017523">
    <property type="entry name" value="Rv3268"/>
</dbReference>
<comment type="caution">
    <text evidence="2">The sequence shown here is derived from an EMBL/GenBank/DDBJ whole genome shotgun (WGS) entry which is preliminary data.</text>
</comment>
<evidence type="ECO:0000256" key="1">
    <source>
        <dbReference type="SAM" id="MobiDB-lite"/>
    </source>
</evidence>
<accession>A0A511JAY9</accession>
<dbReference type="AlphaFoldDB" id="A0A511JAY9"/>
<name>A0A511JAY9_9CELL</name>
<protein>
    <submittedName>
        <fullName evidence="2">TIGR03089 family protein</fullName>
    </submittedName>
</protein>
<dbReference type="InterPro" id="IPR042099">
    <property type="entry name" value="ANL_N_sf"/>
</dbReference>
<gene>
    <name evidence="2" type="ORF">CCO02nite_18130</name>
</gene>
<evidence type="ECO:0000313" key="2">
    <source>
        <dbReference type="EMBL" id="GEL95155.1"/>
    </source>
</evidence>
<dbReference type="OrthoDB" id="3396763at2"/>
<dbReference type="NCBIfam" id="TIGR03089">
    <property type="entry name" value="TIGR03089 family protein"/>
    <property type="match status" value="1"/>
</dbReference>
<dbReference type="EMBL" id="BJWG01000007">
    <property type="protein sequence ID" value="GEL95155.1"/>
    <property type="molecule type" value="Genomic_DNA"/>
</dbReference>
<feature type="region of interest" description="Disordered" evidence="1">
    <location>
        <begin position="1"/>
        <end position="25"/>
    </location>
</feature>
<dbReference type="SUPFAM" id="SSF56801">
    <property type="entry name" value="Acetyl-CoA synthetase-like"/>
    <property type="match status" value="1"/>
</dbReference>
<dbReference type="Proteomes" id="UP000321720">
    <property type="component" value="Unassembled WGS sequence"/>
</dbReference>
<proteinExistence type="predicted"/>
<keyword evidence="3" id="KW-1185">Reference proteome</keyword>